<protein>
    <recommendedName>
        <fullName evidence="4">Divalent-cation tolerance protein CutA</fullName>
    </recommendedName>
</protein>
<comment type="caution">
    <text evidence="2">The sequence shown here is derived from an EMBL/GenBank/DDBJ whole genome shotgun (WGS) entry which is preliminary data.</text>
</comment>
<evidence type="ECO:0000313" key="3">
    <source>
        <dbReference type="Proteomes" id="UP001144323"/>
    </source>
</evidence>
<evidence type="ECO:0000313" key="2">
    <source>
        <dbReference type="EMBL" id="GLI94562.1"/>
    </source>
</evidence>
<gene>
    <name evidence="2" type="ORF">LMG27198_35540</name>
</gene>
<dbReference type="Proteomes" id="UP001144323">
    <property type="component" value="Unassembled WGS sequence"/>
</dbReference>
<dbReference type="PANTHER" id="PTHR23419:SF8">
    <property type="entry name" value="FI09726P"/>
    <property type="match status" value="1"/>
</dbReference>
<dbReference type="EMBL" id="BSEC01000001">
    <property type="protein sequence ID" value="GLI94562.1"/>
    <property type="molecule type" value="Genomic_DNA"/>
</dbReference>
<evidence type="ECO:0008006" key="4">
    <source>
        <dbReference type="Google" id="ProtNLM"/>
    </source>
</evidence>
<dbReference type="SUPFAM" id="SSF54913">
    <property type="entry name" value="GlnB-like"/>
    <property type="match status" value="1"/>
</dbReference>
<dbReference type="GO" id="GO:0010038">
    <property type="term" value="P:response to metal ion"/>
    <property type="evidence" value="ECO:0007669"/>
    <property type="project" value="InterPro"/>
</dbReference>
<accession>A0A9W6GWZ8</accession>
<dbReference type="InterPro" id="IPR015867">
    <property type="entry name" value="N-reg_PII/ATP_PRibTrfase_C"/>
</dbReference>
<dbReference type="AlphaFoldDB" id="A0A9W6GWZ8"/>
<name>A0A9W6GWZ8_9HYPH</name>
<proteinExistence type="inferred from homology"/>
<dbReference type="GO" id="GO:0005507">
    <property type="term" value="F:copper ion binding"/>
    <property type="evidence" value="ECO:0007669"/>
    <property type="project" value="TreeGrafter"/>
</dbReference>
<reference evidence="2" key="1">
    <citation type="journal article" date="2023" name="Int. J. Syst. Evol. Microbiol.">
        <title>Methylocystis iwaonis sp. nov., a type II methane-oxidizing bacterium from surface soil of a rice paddy field in Japan, and emended description of the genus Methylocystis (ex Whittenbury et al. 1970) Bowman et al. 1993.</title>
        <authorList>
            <person name="Kaise H."/>
            <person name="Sawadogo J.B."/>
            <person name="Alam M.S."/>
            <person name="Ueno C."/>
            <person name="Dianou D."/>
            <person name="Shinjo R."/>
            <person name="Asakawa S."/>
        </authorList>
    </citation>
    <scope>NUCLEOTIDE SEQUENCE</scope>
    <source>
        <strain evidence="2">LMG27198</strain>
    </source>
</reference>
<dbReference type="Pfam" id="PF03091">
    <property type="entry name" value="CutA1"/>
    <property type="match status" value="1"/>
</dbReference>
<sequence length="106" mass="11479">MSGLAILVTTIDSDEAARMLARAALEAKLAACVQIAPVVSHYVWKGELCEAREFQLQMKHLAADYAALAALVRRLHSYETPEILRIDVADADPAYAAWIAAAAQRG</sequence>
<evidence type="ECO:0000256" key="1">
    <source>
        <dbReference type="ARBA" id="ARBA00010169"/>
    </source>
</evidence>
<dbReference type="InterPro" id="IPR004323">
    <property type="entry name" value="Ion_tolerance_CutA"/>
</dbReference>
<comment type="similarity">
    <text evidence="1">Belongs to the CutA family.</text>
</comment>
<dbReference type="Gene3D" id="3.30.70.120">
    <property type="match status" value="1"/>
</dbReference>
<dbReference type="InterPro" id="IPR011322">
    <property type="entry name" value="N-reg_PII-like_a/b"/>
</dbReference>
<dbReference type="PANTHER" id="PTHR23419">
    <property type="entry name" value="DIVALENT CATION TOLERANCE CUTA-RELATED"/>
    <property type="match status" value="1"/>
</dbReference>
<dbReference type="RefSeq" id="WP_281804645.1">
    <property type="nucleotide sequence ID" value="NZ_BSEC01000001.1"/>
</dbReference>
<organism evidence="2 3">
    <name type="scientific">Methylocystis echinoides</name>
    <dbReference type="NCBI Taxonomy" id="29468"/>
    <lineage>
        <taxon>Bacteria</taxon>
        <taxon>Pseudomonadati</taxon>
        <taxon>Pseudomonadota</taxon>
        <taxon>Alphaproteobacteria</taxon>
        <taxon>Hyphomicrobiales</taxon>
        <taxon>Methylocystaceae</taxon>
        <taxon>Methylocystis</taxon>
    </lineage>
</organism>
<keyword evidence="3" id="KW-1185">Reference proteome</keyword>